<dbReference type="AlphaFoldDB" id="A0AA38GB71"/>
<feature type="non-terminal residue" evidence="2">
    <location>
        <position position="690"/>
    </location>
</feature>
<accession>A0AA38GB71</accession>
<evidence type="ECO:0000313" key="2">
    <source>
        <dbReference type="EMBL" id="KAH9318404.1"/>
    </source>
</evidence>
<organism evidence="2 3">
    <name type="scientific">Taxus chinensis</name>
    <name type="common">Chinese yew</name>
    <name type="synonym">Taxus wallichiana var. chinensis</name>
    <dbReference type="NCBI Taxonomy" id="29808"/>
    <lineage>
        <taxon>Eukaryota</taxon>
        <taxon>Viridiplantae</taxon>
        <taxon>Streptophyta</taxon>
        <taxon>Embryophyta</taxon>
        <taxon>Tracheophyta</taxon>
        <taxon>Spermatophyta</taxon>
        <taxon>Pinopsida</taxon>
        <taxon>Pinidae</taxon>
        <taxon>Conifers II</taxon>
        <taxon>Cupressales</taxon>
        <taxon>Taxaceae</taxon>
        <taxon>Taxus</taxon>
    </lineage>
</organism>
<dbReference type="Proteomes" id="UP000824469">
    <property type="component" value="Unassembled WGS sequence"/>
</dbReference>
<sequence>LIKTMKENLARNTSEAVKHYKGSWRIKGQIDSAVNVGEENPEKSASRNSWDLECGKDSFYYRDIYEFYLTTFGSYFENLQGNTKQYGNLTPENGKERNLSKEYHIPVNLHTAVHTLQSLAKENPSFLLDEDICFNLDKEATETLESLIRFGHAETSILEVELDGDADLKSFKKLVKTVTKELILNADSSETEEEHHYAILIPQEDKQSTCTSISDKDWEKLLHITEHFDNNNVVDCVSESLLNTIMVCPKMFADSLSRSKRTLLCHLECYARSHKYYSFSYAFDLGKIIFHLALMSLVEHKKQLQGSGSKIPGALSFAPKDGDQDFSLEELNQDVNDNETSHPIHHQKQNKSSSEDSAKHVPTLRNLCSEAHMFGSQWDDVSWPYQDLFSKTDSKPELSVTANVYSVARNGEMLSQSNCIADIPAGDSQEPEDCFMSNKEIFEKYHMKISQQHFPFEMLDIHDCQSQEIVHVNSRKSNRNFKELAGRHKDCSERQLEIEDAAKNFVDQKTKHSKETTGIRIICGCLEHSEEHPADQHDTFSLDQGIRSTKEMYNDNNEAQITSKDIYGMSELSSSFKTTRMDDKIDEQDHNRQKQRKRYCLDDLIADVVMAECQFNQKALFHFDLAPLCSSLATVLYSFYHQECITHIHFKQLLEACKGMINHGDDMITVQRYYMALLSLAHQQNIGIFK</sequence>
<feature type="non-terminal residue" evidence="2">
    <location>
        <position position="1"/>
    </location>
</feature>
<reference evidence="2 3" key="1">
    <citation type="journal article" date="2021" name="Nat. Plants">
        <title>The Taxus genome provides insights into paclitaxel biosynthesis.</title>
        <authorList>
            <person name="Xiong X."/>
            <person name="Gou J."/>
            <person name="Liao Q."/>
            <person name="Li Y."/>
            <person name="Zhou Q."/>
            <person name="Bi G."/>
            <person name="Li C."/>
            <person name="Du R."/>
            <person name="Wang X."/>
            <person name="Sun T."/>
            <person name="Guo L."/>
            <person name="Liang H."/>
            <person name="Lu P."/>
            <person name="Wu Y."/>
            <person name="Zhang Z."/>
            <person name="Ro D.K."/>
            <person name="Shang Y."/>
            <person name="Huang S."/>
            <person name="Yan J."/>
        </authorList>
    </citation>
    <scope>NUCLEOTIDE SEQUENCE [LARGE SCALE GENOMIC DNA]</scope>
    <source>
        <strain evidence="2">Ta-2019</strain>
    </source>
</reference>
<protein>
    <submittedName>
        <fullName evidence="2">Uncharacterized protein</fullName>
    </submittedName>
</protein>
<feature type="region of interest" description="Disordered" evidence="1">
    <location>
        <begin position="336"/>
        <end position="360"/>
    </location>
</feature>
<gene>
    <name evidence="2" type="ORF">KI387_020173</name>
</gene>
<name>A0AA38GB71_TAXCH</name>
<evidence type="ECO:0000313" key="3">
    <source>
        <dbReference type="Proteomes" id="UP000824469"/>
    </source>
</evidence>
<evidence type="ECO:0000256" key="1">
    <source>
        <dbReference type="SAM" id="MobiDB-lite"/>
    </source>
</evidence>
<keyword evidence="3" id="KW-1185">Reference proteome</keyword>
<dbReference type="OMA" id="ECITHIH"/>
<proteinExistence type="predicted"/>
<dbReference type="EMBL" id="JAHRHJ020000004">
    <property type="protein sequence ID" value="KAH9318404.1"/>
    <property type="molecule type" value="Genomic_DNA"/>
</dbReference>
<comment type="caution">
    <text evidence="2">The sequence shown here is derived from an EMBL/GenBank/DDBJ whole genome shotgun (WGS) entry which is preliminary data.</text>
</comment>